<dbReference type="AlphaFoldDB" id="A0A2Z6AYC8"/>
<dbReference type="RefSeq" id="WP_126378096.1">
    <property type="nucleotide sequence ID" value="NZ_AP017378.1"/>
</dbReference>
<dbReference type="NCBIfam" id="NF003725">
    <property type="entry name" value="PRK05329.2-4"/>
    <property type="match status" value="1"/>
</dbReference>
<keyword evidence="3" id="KW-0560">Oxidoreductase</keyword>
<name>A0A2Z6AYC8_9BACT</name>
<dbReference type="Gene3D" id="3.50.50.60">
    <property type="entry name" value="FAD/NAD(P)-binding domain"/>
    <property type="match status" value="1"/>
</dbReference>
<accession>A0A2Z6AYC8</accession>
<evidence type="ECO:0000259" key="4">
    <source>
        <dbReference type="Pfam" id="PF00890"/>
    </source>
</evidence>
<dbReference type="NCBIfam" id="TIGR03378">
    <property type="entry name" value="glycerol3P_GlpB"/>
    <property type="match status" value="1"/>
</dbReference>
<evidence type="ECO:0000313" key="6">
    <source>
        <dbReference type="Proteomes" id="UP000269883"/>
    </source>
</evidence>
<keyword evidence="1" id="KW-0285">Flavoprotein</keyword>
<dbReference type="InterPro" id="IPR036188">
    <property type="entry name" value="FAD/NAD-bd_sf"/>
</dbReference>
<dbReference type="Proteomes" id="UP000269883">
    <property type="component" value="Chromosome"/>
</dbReference>
<evidence type="ECO:0000313" key="5">
    <source>
        <dbReference type="EMBL" id="BBD08200.1"/>
    </source>
</evidence>
<evidence type="ECO:0000256" key="3">
    <source>
        <dbReference type="ARBA" id="ARBA00023002"/>
    </source>
</evidence>
<dbReference type="Pfam" id="PF00890">
    <property type="entry name" value="FAD_binding_2"/>
    <property type="match status" value="1"/>
</dbReference>
<dbReference type="PIRSF" id="PIRSF000141">
    <property type="entry name" value="Anaerobic_G3P_dh"/>
    <property type="match status" value="1"/>
</dbReference>
<dbReference type="InterPro" id="IPR003953">
    <property type="entry name" value="FAD-dep_OxRdtase_2_FAD-bd"/>
</dbReference>
<evidence type="ECO:0000256" key="1">
    <source>
        <dbReference type="ARBA" id="ARBA00022630"/>
    </source>
</evidence>
<organism evidence="5 6">
    <name type="scientific">Desulfovibrio ferrophilus</name>
    <dbReference type="NCBI Taxonomy" id="241368"/>
    <lineage>
        <taxon>Bacteria</taxon>
        <taxon>Pseudomonadati</taxon>
        <taxon>Thermodesulfobacteriota</taxon>
        <taxon>Desulfovibrionia</taxon>
        <taxon>Desulfovibrionales</taxon>
        <taxon>Desulfovibrionaceae</taxon>
        <taxon>Desulfovibrio</taxon>
    </lineage>
</organism>
<dbReference type="EMBL" id="AP017378">
    <property type="protein sequence ID" value="BBD08200.1"/>
    <property type="molecule type" value="Genomic_DNA"/>
</dbReference>
<feature type="domain" description="FAD-dependent oxidoreductase 2 FAD-binding" evidence="4">
    <location>
        <begin position="10"/>
        <end position="414"/>
    </location>
</feature>
<reference evidence="5 6" key="1">
    <citation type="journal article" date="2018" name="Sci. Adv.">
        <title>Multi-heme cytochromes provide a pathway for survival in energy-limited environments.</title>
        <authorList>
            <person name="Deng X."/>
            <person name="Dohmae N."/>
            <person name="Nealson K.H."/>
            <person name="Hashimoto K."/>
            <person name="Okamoto A."/>
        </authorList>
    </citation>
    <scope>NUCLEOTIDE SEQUENCE [LARGE SCALE GENOMIC DNA]</scope>
    <source>
        <strain evidence="5 6">IS5</strain>
    </source>
</reference>
<dbReference type="GO" id="GO:0009331">
    <property type="term" value="C:glycerol-3-phosphate dehydrogenase (FAD) complex"/>
    <property type="evidence" value="ECO:0007669"/>
    <property type="project" value="InterPro"/>
</dbReference>
<protein>
    <submittedName>
        <fullName evidence="5">Glycerol 3-phosphate dehydrogenase (Quinone) subunit B</fullName>
    </submittedName>
</protein>
<dbReference type="KEGG" id="dfl:DFE_1474"/>
<dbReference type="OrthoDB" id="140595at2"/>
<gene>
    <name evidence="5" type="ORF">DFE_1474</name>
</gene>
<keyword evidence="6" id="KW-1185">Reference proteome</keyword>
<dbReference type="SUPFAM" id="SSF51905">
    <property type="entry name" value="FAD/NAD(P)-binding domain"/>
    <property type="match status" value="1"/>
</dbReference>
<keyword evidence="2" id="KW-0288">FMN</keyword>
<evidence type="ECO:0000256" key="2">
    <source>
        <dbReference type="ARBA" id="ARBA00022643"/>
    </source>
</evidence>
<dbReference type="GO" id="GO:0004368">
    <property type="term" value="F:glycerol-3-phosphate dehydrogenase (quinone) activity"/>
    <property type="evidence" value="ECO:0007669"/>
    <property type="project" value="InterPro"/>
</dbReference>
<sequence length="429" mass="46049">MTPSTNLTCDLAIVGTGIAGMAAAVFARKQGLSVVQAGSTGAISYTSGVFDVLGAIPASGKDDGIRTIHQPFAGIPALLEAFPGHPYGKISPEDIRCAFHDLIEFLRYAGVSYQAGSDRNYRVISPAGTLKHTWCVPKTVLPGCIALEEKTPTLILGFKGLKGFSARQVVANLKEFWPGLRAERIEFPGFESGELYTEQLARTLETPDARQRLAEAIAPLLSDARAVGMPAVMGMHRPIKVAQDLAMRLGVPVFEVPTMPPGVPGIRLKEAFEDKLPEIGVDLFCQQQISGTIPASDSPFTLRITGQPVEREVRANHVLLASGRFLGGGLAGSLDGIAETVFDLDVVQPETRSNWYQVDYFDPRGHAIHTTGLQTDDKFRPLDENNAPVHPRLFAAGSILAHQDWIRMKCGAGVAIATAYAAVEAIAKP</sequence>
<proteinExistence type="predicted"/>
<dbReference type="InterPro" id="IPR009158">
    <property type="entry name" value="G3P_DH_GlpB_su"/>
</dbReference>